<dbReference type="RefSeq" id="WP_201824087.1">
    <property type="nucleotide sequence ID" value="NZ_JAERRA010000001.1"/>
</dbReference>
<keyword evidence="3" id="KW-1185">Reference proteome</keyword>
<evidence type="ECO:0000313" key="3">
    <source>
        <dbReference type="Proteomes" id="UP000643207"/>
    </source>
</evidence>
<dbReference type="AlphaFoldDB" id="A0A9X0XDK0"/>
<gene>
    <name evidence="2" type="ORF">JI742_03715</name>
</gene>
<protein>
    <recommendedName>
        <fullName evidence="4">Molecular chaperone DnaJ</fullName>
    </recommendedName>
</protein>
<reference evidence="2 3" key="1">
    <citation type="submission" date="2021-01" db="EMBL/GenBank/DDBJ databases">
        <title>Piscinibacter sp. Jin2 Genome sequencing and assembly.</title>
        <authorList>
            <person name="Kim I."/>
        </authorList>
    </citation>
    <scope>NUCLEOTIDE SEQUENCE [LARGE SCALE GENOMIC DNA]</scope>
    <source>
        <strain evidence="2 3">Jin2</strain>
    </source>
</reference>
<feature type="chain" id="PRO_5040851154" description="Molecular chaperone DnaJ" evidence="1">
    <location>
        <begin position="23"/>
        <end position="139"/>
    </location>
</feature>
<sequence>MTIRHVLCLAVLGASALGAAQAAPPLPYKTVAEALAALSAKDGAIKTEAEGWVTVTEPVEGVQWSFVPPTHGAYPSMVRRSIARPPGEPARVEMATICEASASACTALAQEFEAQNSRFEQYVRSRGRKPPPGAAPGTP</sequence>
<dbReference type="Proteomes" id="UP000643207">
    <property type="component" value="Unassembled WGS sequence"/>
</dbReference>
<evidence type="ECO:0008006" key="4">
    <source>
        <dbReference type="Google" id="ProtNLM"/>
    </source>
</evidence>
<evidence type="ECO:0000313" key="2">
    <source>
        <dbReference type="EMBL" id="MBL0718991.1"/>
    </source>
</evidence>
<name>A0A9X0XDK0_9BURK</name>
<evidence type="ECO:0000256" key="1">
    <source>
        <dbReference type="SAM" id="SignalP"/>
    </source>
</evidence>
<proteinExistence type="predicted"/>
<accession>A0A9X0XDK0</accession>
<comment type="caution">
    <text evidence="2">The sequence shown here is derived from an EMBL/GenBank/DDBJ whole genome shotgun (WGS) entry which is preliminary data.</text>
</comment>
<dbReference type="EMBL" id="JAERRA010000001">
    <property type="protein sequence ID" value="MBL0718991.1"/>
    <property type="molecule type" value="Genomic_DNA"/>
</dbReference>
<organism evidence="2 3">
    <name type="scientific">Aquariibacter lacus</name>
    <dbReference type="NCBI Taxonomy" id="2801332"/>
    <lineage>
        <taxon>Bacteria</taxon>
        <taxon>Pseudomonadati</taxon>
        <taxon>Pseudomonadota</taxon>
        <taxon>Betaproteobacteria</taxon>
        <taxon>Burkholderiales</taxon>
        <taxon>Sphaerotilaceae</taxon>
        <taxon>Aquariibacter</taxon>
    </lineage>
</organism>
<feature type="signal peptide" evidence="1">
    <location>
        <begin position="1"/>
        <end position="22"/>
    </location>
</feature>
<keyword evidence="1" id="KW-0732">Signal</keyword>